<evidence type="ECO:0000259" key="6">
    <source>
        <dbReference type="PROSITE" id="PS50850"/>
    </source>
</evidence>
<protein>
    <submittedName>
        <fullName evidence="7">Drug resistance transporter, EmrB/QacA subfamily</fullName>
    </submittedName>
</protein>
<gene>
    <name evidence="7" type="ORF">SAMN05428963_11425</name>
</gene>
<feature type="transmembrane region" description="Helical" evidence="5">
    <location>
        <begin position="311"/>
        <end position="332"/>
    </location>
</feature>
<keyword evidence="8" id="KW-1185">Reference proteome</keyword>
<evidence type="ECO:0000313" key="8">
    <source>
        <dbReference type="Proteomes" id="UP000190135"/>
    </source>
</evidence>
<dbReference type="Pfam" id="PF07690">
    <property type="entry name" value="MFS_1"/>
    <property type="match status" value="1"/>
</dbReference>
<feature type="transmembrane region" description="Helical" evidence="5">
    <location>
        <begin position="274"/>
        <end position="299"/>
    </location>
</feature>
<dbReference type="SUPFAM" id="SSF103473">
    <property type="entry name" value="MFS general substrate transporter"/>
    <property type="match status" value="1"/>
</dbReference>
<comment type="subcellular location">
    <subcellularLocation>
        <location evidence="1">Membrane</location>
        <topology evidence="1">Multi-pass membrane protein</topology>
    </subcellularLocation>
</comment>
<dbReference type="InterPro" id="IPR036259">
    <property type="entry name" value="MFS_trans_sf"/>
</dbReference>
<dbReference type="GO" id="GO:0022857">
    <property type="term" value="F:transmembrane transporter activity"/>
    <property type="evidence" value="ECO:0007669"/>
    <property type="project" value="InterPro"/>
</dbReference>
<evidence type="ECO:0000256" key="4">
    <source>
        <dbReference type="ARBA" id="ARBA00023136"/>
    </source>
</evidence>
<feature type="transmembrane region" description="Helical" evidence="5">
    <location>
        <begin position="205"/>
        <end position="230"/>
    </location>
</feature>
<feature type="transmembrane region" description="Helical" evidence="5">
    <location>
        <begin position="51"/>
        <end position="72"/>
    </location>
</feature>
<dbReference type="GO" id="GO:0016020">
    <property type="term" value="C:membrane"/>
    <property type="evidence" value="ECO:0007669"/>
    <property type="project" value="UniProtKB-SubCell"/>
</dbReference>
<keyword evidence="4 5" id="KW-0472">Membrane</keyword>
<evidence type="ECO:0000256" key="1">
    <source>
        <dbReference type="ARBA" id="ARBA00004141"/>
    </source>
</evidence>
<dbReference type="PANTHER" id="PTHR42718:SF39">
    <property type="entry name" value="ACTINORHODIN TRANSPORTER-RELATED"/>
    <property type="match status" value="1"/>
</dbReference>
<dbReference type="PANTHER" id="PTHR42718">
    <property type="entry name" value="MAJOR FACILITATOR SUPERFAMILY MULTIDRUG TRANSPORTER MFSC"/>
    <property type="match status" value="1"/>
</dbReference>
<dbReference type="Proteomes" id="UP000190135">
    <property type="component" value="Unassembled WGS sequence"/>
</dbReference>
<dbReference type="AlphaFoldDB" id="A0A1T4STP6"/>
<feature type="transmembrane region" description="Helical" evidence="5">
    <location>
        <begin position="370"/>
        <end position="393"/>
    </location>
</feature>
<feature type="transmembrane region" description="Helical" evidence="5">
    <location>
        <begin position="84"/>
        <end position="103"/>
    </location>
</feature>
<sequence>MCHTASIPSPAPGRLWSILAVVLVADAMDLLDSTLTMIAAPSIAADLGGGASLVTWLGASYALALGVLLVLGGRLGDKFGQRRMFLIGIAGFTLASLLCGLSTSPVMLIAARLAQGASGAFLIPQGMAILTATFPRDKLGAAFSVFGPVLGIAAVLGPVLGGFLIDADIFGLGWRAMFLINIVIGSAGFLAALKILPEIEVGRGVVLDLVGAALLALAMFAFIAGLSLGAETGWTGWPPIALALGAVSFILFCWRQASAANPLIEPSLLANRGFTSGLLVGFGFFAAVSGLCFVISLFFQGGLGRSPTGAALGLIPMAIGIVVASGACAPLLARLGRWLVVSGLLITLAAAAFLFAVVASHGGSVGYWPLVAPIFLLGLGMGACFATIYDVALGDIATEEAGSASGSLSAVQQLAASTGIAVMTTVFFSVASHADQGQAMLLSLAVVAAIVLVCLGLVWLMPAAAPAEQQ</sequence>
<reference evidence="7 8" key="1">
    <citation type="submission" date="2017-02" db="EMBL/GenBank/DDBJ databases">
        <authorList>
            <person name="Peterson S.W."/>
        </authorList>
    </citation>
    <scope>NUCLEOTIDE SEQUENCE [LARGE SCALE GENOMIC DNA]</scope>
    <source>
        <strain evidence="7 8">USBA 369</strain>
    </source>
</reference>
<dbReference type="RefSeq" id="WP_207552984.1">
    <property type="nucleotide sequence ID" value="NZ_FUXL01000014.1"/>
</dbReference>
<evidence type="ECO:0000313" key="7">
    <source>
        <dbReference type="EMBL" id="SKA31553.1"/>
    </source>
</evidence>
<feature type="transmembrane region" description="Helical" evidence="5">
    <location>
        <begin position="172"/>
        <end position="193"/>
    </location>
</feature>
<keyword evidence="2 5" id="KW-0812">Transmembrane</keyword>
<keyword evidence="3 5" id="KW-1133">Transmembrane helix</keyword>
<dbReference type="InterPro" id="IPR011701">
    <property type="entry name" value="MFS"/>
</dbReference>
<dbReference type="InterPro" id="IPR020846">
    <property type="entry name" value="MFS_dom"/>
</dbReference>
<feature type="transmembrane region" description="Helical" evidence="5">
    <location>
        <begin position="139"/>
        <end position="160"/>
    </location>
</feature>
<feature type="transmembrane region" description="Helical" evidence="5">
    <location>
        <begin position="109"/>
        <end position="132"/>
    </location>
</feature>
<feature type="transmembrane region" description="Helical" evidence="5">
    <location>
        <begin position="414"/>
        <end position="434"/>
    </location>
</feature>
<evidence type="ECO:0000256" key="5">
    <source>
        <dbReference type="SAM" id="Phobius"/>
    </source>
</evidence>
<dbReference type="PRINTS" id="PR01036">
    <property type="entry name" value="TCRTETB"/>
</dbReference>
<feature type="transmembrane region" description="Helical" evidence="5">
    <location>
        <begin position="236"/>
        <end position="254"/>
    </location>
</feature>
<evidence type="ECO:0000256" key="3">
    <source>
        <dbReference type="ARBA" id="ARBA00022989"/>
    </source>
</evidence>
<name>A0A1T4STP6_9HYPH</name>
<feature type="transmembrane region" description="Helical" evidence="5">
    <location>
        <begin position="339"/>
        <end position="358"/>
    </location>
</feature>
<dbReference type="EMBL" id="FUXL01000014">
    <property type="protein sequence ID" value="SKA31553.1"/>
    <property type="molecule type" value="Genomic_DNA"/>
</dbReference>
<dbReference type="PROSITE" id="PS50850">
    <property type="entry name" value="MFS"/>
    <property type="match status" value="1"/>
</dbReference>
<dbReference type="Gene3D" id="1.20.1250.20">
    <property type="entry name" value="MFS general substrate transporter like domains"/>
    <property type="match status" value="1"/>
</dbReference>
<proteinExistence type="predicted"/>
<evidence type="ECO:0000256" key="2">
    <source>
        <dbReference type="ARBA" id="ARBA00022692"/>
    </source>
</evidence>
<accession>A0A1T4STP6</accession>
<organism evidence="7 8">
    <name type="scientific">Consotaella salsifontis</name>
    <dbReference type="NCBI Taxonomy" id="1365950"/>
    <lineage>
        <taxon>Bacteria</taxon>
        <taxon>Pseudomonadati</taxon>
        <taxon>Pseudomonadota</taxon>
        <taxon>Alphaproteobacteria</taxon>
        <taxon>Hyphomicrobiales</taxon>
        <taxon>Aurantimonadaceae</taxon>
        <taxon>Consotaella</taxon>
    </lineage>
</organism>
<dbReference type="STRING" id="1365950.SAMN05428963_11425"/>
<feature type="domain" description="Major facilitator superfamily (MFS) profile" evidence="6">
    <location>
        <begin position="18"/>
        <end position="466"/>
    </location>
</feature>
<feature type="transmembrane region" description="Helical" evidence="5">
    <location>
        <begin position="440"/>
        <end position="460"/>
    </location>
</feature>
<dbReference type="Gene3D" id="1.20.1720.10">
    <property type="entry name" value="Multidrug resistance protein D"/>
    <property type="match status" value="1"/>
</dbReference>